<keyword evidence="1" id="KW-0328">Glycosyltransferase</keyword>
<evidence type="ECO:0000313" key="5">
    <source>
        <dbReference type="Proteomes" id="UP000595895"/>
    </source>
</evidence>
<evidence type="ECO:0000256" key="2">
    <source>
        <dbReference type="ARBA" id="ARBA00022679"/>
    </source>
</evidence>
<name>A0A7T7S1J9_9ACTO</name>
<dbReference type="Pfam" id="PF13692">
    <property type="entry name" value="Glyco_trans_1_4"/>
    <property type="match status" value="1"/>
</dbReference>
<dbReference type="SUPFAM" id="SSF53756">
    <property type="entry name" value="UDP-Glycosyltransferase/glycogen phosphorylase"/>
    <property type="match status" value="1"/>
</dbReference>
<sequence>MRIAFIVNHYPPHVGGVETHVAHLAAQLTALGHQVWVLNLAEVPERRQDGQVTVLTGRASAQVAEIITFPRLGATTVVARFLRAHRIEVVSTHTRFFPMSLLGVRAARRAGVPVIHTEHGSGFVSSTSSLVALGSRTVDLTVGRYVLRHADRVLAVSEESAAFASRLCGVRAEVFHNAITPPVPDSDRPDRTNHLVFVGRVVPGKGWETFLHVVATLRADGHDVDGELLGGGPQLEQAHRLCADLGLANVVDVRGRVGEAEVRASLAGATLVNPTVLSEGFQTTLLEALAEGGRVVTYPVPGAEVLREQGAPVEVCPQRDQNSLVDALRAALTTPGRAWGPAAIAPWTWPERARQYEAIAQQVLSGARGTAGPAGTGRSRT</sequence>
<evidence type="ECO:0000313" key="4">
    <source>
        <dbReference type="EMBL" id="QQM66991.1"/>
    </source>
</evidence>
<protein>
    <submittedName>
        <fullName evidence="4">Glycosyltransferase family 4 protein</fullName>
    </submittedName>
</protein>
<organism evidence="4 5">
    <name type="scientific">Actinomyces weissii</name>
    <dbReference type="NCBI Taxonomy" id="675090"/>
    <lineage>
        <taxon>Bacteria</taxon>
        <taxon>Bacillati</taxon>
        <taxon>Actinomycetota</taxon>
        <taxon>Actinomycetes</taxon>
        <taxon>Actinomycetales</taxon>
        <taxon>Actinomycetaceae</taxon>
        <taxon>Actinomyces</taxon>
    </lineage>
</organism>
<dbReference type="RefSeq" id="WP_200275211.1">
    <property type="nucleotide sequence ID" value="NZ_CP066802.1"/>
</dbReference>
<dbReference type="AlphaFoldDB" id="A0A7T7S1J9"/>
<dbReference type="GO" id="GO:0016757">
    <property type="term" value="F:glycosyltransferase activity"/>
    <property type="evidence" value="ECO:0007669"/>
    <property type="project" value="UniProtKB-KW"/>
</dbReference>
<accession>A0A7T7S1J9</accession>
<dbReference type="EMBL" id="CP066802">
    <property type="protein sequence ID" value="QQM66991.1"/>
    <property type="molecule type" value="Genomic_DNA"/>
</dbReference>
<dbReference type="Proteomes" id="UP000595895">
    <property type="component" value="Chromosome"/>
</dbReference>
<evidence type="ECO:0000256" key="1">
    <source>
        <dbReference type="ARBA" id="ARBA00022676"/>
    </source>
</evidence>
<gene>
    <name evidence="4" type="ORF">JG540_08040</name>
</gene>
<dbReference type="InterPro" id="IPR028098">
    <property type="entry name" value="Glyco_trans_4-like_N"/>
</dbReference>
<dbReference type="Gene3D" id="3.40.50.2000">
    <property type="entry name" value="Glycogen Phosphorylase B"/>
    <property type="match status" value="2"/>
</dbReference>
<evidence type="ECO:0000259" key="3">
    <source>
        <dbReference type="Pfam" id="PF13439"/>
    </source>
</evidence>
<dbReference type="CDD" id="cd03801">
    <property type="entry name" value="GT4_PimA-like"/>
    <property type="match status" value="1"/>
</dbReference>
<reference evidence="4 5" key="1">
    <citation type="submission" date="2020-12" db="EMBL/GenBank/DDBJ databases">
        <authorList>
            <person name="Zhou J."/>
        </authorList>
    </citation>
    <scope>NUCLEOTIDE SEQUENCE [LARGE SCALE GENOMIC DNA]</scope>
    <source>
        <strain evidence="4 5">CCUG 61299</strain>
    </source>
</reference>
<feature type="domain" description="Glycosyltransferase subfamily 4-like N-terminal" evidence="3">
    <location>
        <begin position="14"/>
        <end position="179"/>
    </location>
</feature>
<dbReference type="KEGG" id="awe:JG540_08040"/>
<dbReference type="PANTHER" id="PTHR12526:SF510">
    <property type="entry name" value="D-INOSITOL 3-PHOSPHATE GLYCOSYLTRANSFERASE"/>
    <property type="match status" value="1"/>
</dbReference>
<keyword evidence="2 4" id="KW-0808">Transferase</keyword>
<dbReference type="PANTHER" id="PTHR12526">
    <property type="entry name" value="GLYCOSYLTRANSFERASE"/>
    <property type="match status" value="1"/>
</dbReference>
<keyword evidence="5" id="KW-1185">Reference proteome</keyword>
<dbReference type="Pfam" id="PF13439">
    <property type="entry name" value="Glyco_transf_4"/>
    <property type="match status" value="1"/>
</dbReference>
<proteinExistence type="predicted"/>